<keyword evidence="5" id="KW-1185">Reference proteome</keyword>
<feature type="domain" description="Rho-GAP" evidence="2">
    <location>
        <begin position="59"/>
        <end position="269"/>
    </location>
</feature>
<dbReference type="SUPFAM" id="SSF48350">
    <property type="entry name" value="GTPase activation domain, GAP"/>
    <property type="match status" value="1"/>
</dbReference>
<proteinExistence type="predicted"/>
<feature type="compositionally biased region" description="Polar residues" evidence="1">
    <location>
        <begin position="515"/>
        <end position="528"/>
    </location>
</feature>
<dbReference type="Proteomes" id="UP000001555">
    <property type="component" value="Unassembled WGS sequence"/>
</dbReference>
<accession>B7PQA6</accession>
<feature type="region of interest" description="Disordered" evidence="1">
    <location>
        <begin position="357"/>
        <end position="384"/>
    </location>
</feature>
<dbReference type="GO" id="GO:0007165">
    <property type="term" value="P:signal transduction"/>
    <property type="evidence" value="ECO:0007669"/>
    <property type="project" value="InterPro"/>
</dbReference>
<dbReference type="PaxDb" id="6945-B7PQA6"/>
<dbReference type="EnsemblMetazoa" id="ISCW006189-RA">
    <property type="protein sequence ID" value="ISCW006189-PA"/>
    <property type="gene ID" value="ISCW006189"/>
</dbReference>
<sequence length="771" mass="83860">MDKGNPTLDPSSPPPDLPTLAAVQLRKMGLRAPKLKLTKASDAGQASCSSPAGSAIFGVAIEEQPMVLSQDSGLLVPRFLHMATAYLSQHSSTEGLFRKSGSVARQRELRVSAHLEHVPELGWRVVQDQSSRPLGVQRVLEAGGKLEAVPVHDVAGLLKQWFRELPEPVVPKPLQTLLLRCQRERGLEAVQLALLVLPTGHVRVLRHTCLFLAEVARHSGCNRMDAPNLALVLAPNFFSAPTVQRPRGEPLQSQASLLQLLVEQAPQVGVVPPTLRGTMHAEVAGALPRQRRRTAAALLCNLRNLVPLRRGSVAEGAAPGSCTPVPRDPVGSPDTPLELLSLDCSPRGPPLLKRRTAMQQDPPGLTPCKRTKHQSEVADENCPEPPRAMACQSAEQTLPVRCHSAMLGPNDRPGHGVPERRADASSEVPLCDAWTQRQTRSPTELERQGDPPREGSKTSPFWPRHGIQGTVIEDIACATGLLLPDERFVHRTSPGGLQRVATWNAARRLHRGRPNTCQSGLPSPLQLSNRRRRAVACTAGKPKRTERDSRSMFFRGTEDGGRDRRLPEEEPDGLPGQERGRPSLEPTELHESPAGLAPGDAADDSVSDTTSTTPAASGEVGNDRHPQPPSEDSAAMEVDTGTPEQSCGALLPGLPPPEQPRSTLLPGMPPPEQLWGTLLPEIPPQECASKRESIIQIRQRNAGMVRNSVLLFDAQPAPQCHQWTPALRSRQESFAGRSPLRETNFAVPHARTPDVKPAWLDYEPRDWEMSL</sequence>
<name>B7PQA6_IXOSC</name>
<evidence type="ECO:0000313" key="3">
    <source>
        <dbReference type="EMBL" id="EEC08778.1"/>
    </source>
</evidence>
<dbReference type="Pfam" id="PF00620">
    <property type="entry name" value="RhoGAP"/>
    <property type="match status" value="1"/>
</dbReference>
<dbReference type="EMBL" id="ABJB011024415">
    <property type="status" value="NOT_ANNOTATED_CDS"/>
    <property type="molecule type" value="Genomic_DNA"/>
</dbReference>
<dbReference type="VEuPathDB" id="VectorBase:ISCP_038025"/>
<evidence type="ECO:0000259" key="2">
    <source>
        <dbReference type="PROSITE" id="PS50238"/>
    </source>
</evidence>
<dbReference type="AlphaFoldDB" id="B7PQA6"/>
<dbReference type="EMBL" id="ABJB010034952">
    <property type="status" value="NOT_ANNOTATED_CDS"/>
    <property type="molecule type" value="Genomic_DNA"/>
</dbReference>
<dbReference type="VEuPathDB" id="VectorBase:ISCI006189"/>
<feature type="compositionally biased region" description="Low complexity" evidence="1">
    <location>
        <begin position="607"/>
        <end position="617"/>
    </location>
</feature>
<dbReference type="InterPro" id="IPR008936">
    <property type="entry name" value="Rho_GTPase_activation_prot"/>
</dbReference>
<dbReference type="EMBL" id="ABJB010992692">
    <property type="status" value="NOT_ANNOTATED_CDS"/>
    <property type="molecule type" value="Genomic_DNA"/>
</dbReference>
<reference evidence="4" key="2">
    <citation type="submission" date="2020-05" db="UniProtKB">
        <authorList>
            <consortium name="EnsemblMetazoa"/>
        </authorList>
    </citation>
    <scope>IDENTIFICATION</scope>
    <source>
        <strain evidence="4">wikel</strain>
    </source>
</reference>
<feature type="compositionally biased region" description="Basic and acidic residues" evidence="1">
    <location>
        <begin position="543"/>
        <end position="568"/>
    </location>
</feature>
<feature type="compositionally biased region" description="Basic and acidic residues" evidence="1">
    <location>
        <begin position="578"/>
        <end position="591"/>
    </location>
</feature>
<dbReference type="InParanoid" id="B7PQA6"/>
<evidence type="ECO:0000313" key="5">
    <source>
        <dbReference type="Proteomes" id="UP000001555"/>
    </source>
</evidence>
<feature type="compositionally biased region" description="Basic and acidic residues" evidence="1">
    <location>
        <begin position="443"/>
        <end position="456"/>
    </location>
</feature>
<dbReference type="STRING" id="6945.B7PQA6"/>
<feature type="compositionally biased region" description="Basic and acidic residues" evidence="1">
    <location>
        <begin position="412"/>
        <end position="424"/>
    </location>
</feature>
<feature type="region of interest" description="Disordered" evidence="1">
    <location>
        <begin position="407"/>
        <end position="465"/>
    </location>
</feature>
<gene>
    <name evidence="3" type="ORF">IscW_ISCW006189</name>
</gene>
<dbReference type="OrthoDB" id="6513018at2759"/>
<dbReference type="PROSITE" id="PS50238">
    <property type="entry name" value="RHOGAP"/>
    <property type="match status" value="1"/>
</dbReference>
<dbReference type="PANTHER" id="PTHR15670:SF4">
    <property type="entry name" value="RHO GTPASE-ACTIVATING PROTEIN 11A"/>
    <property type="match status" value="1"/>
</dbReference>
<protein>
    <recommendedName>
        <fullName evidence="2">Rho-GAP domain-containing protein</fullName>
    </recommendedName>
</protein>
<dbReference type="SMART" id="SM00324">
    <property type="entry name" value="RhoGAP"/>
    <property type="match status" value="1"/>
</dbReference>
<dbReference type="VEuPathDB" id="VectorBase:ISCW006189"/>
<evidence type="ECO:0000313" key="4">
    <source>
        <dbReference type="EnsemblMetazoa" id="ISCW006189-PA"/>
    </source>
</evidence>
<dbReference type="InterPro" id="IPR042869">
    <property type="entry name" value="ARHGAP11A/B"/>
</dbReference>
<reference evidence="3 5" key="1">
    <citation type="submission" date="2008-03" db="EMBL/GenBank/DDBJ databases">
        <title>Annotation of Ixodes scapularis.</title>
        <authorList>
            <consortium name="Ixodes scapularis Genome Project Consortium"/>
            <person name="Caler E."/>
            <person name="Hannick L.I."/>
            <person name="Bidwell S."/>
            <person name="Joardar V."/>
            <person name="Thiagarajan M."/>
            <person name="Amedeo P."/>
            <person name="Galinsky K.J."/>
            <person name="Schobel S."/>
            <person name="Inman J."/>
            <person name="Hostetler J."/>
            <person name="Miller J."/>
            <person name="Hammond M."/>
            <person name="Megy K."/>
            <person name="Lawson D."/>
            <person name="Kodira C."/>
            <person name="Sutton G."/>
            <person name="Meyer J."/>
            <person name="Hill C.A."/>
            <person name="Birren B."/>
            <person name="Nene V."/>
            <person name="Collins F."/>
            <person name="Alarcon-Chaidez F."/>
            <person name="Wikel S."/>
            <person name="Strausberg R."/>
        </authorList>
    </citation>
    <scope>NUCLEOTIDE SEQUENCE [LARGE SCALE GENOMIC DNA]</scope>
    <source>
        <strain evidence="5">Wikel</strain>
        <strain evidence="3">Wikel colony</strain>
    </source>
</reference>
<dbReference type="Gene3D" id="1.10.555.10">
    <property type="entry name" value="Rho GTPase activation protein"/>
    <property type="match status" value="1"/>
</dbReference>
<dbReference type="EMBL" id="DS763839">
    <property type="protein sequence ID" value="EEC08778.1"/>
    <property type="molecule type" value="Genomic_DNA"/>
</dbReference>
<organism>
    <name type="scientific">Ixodes scapularis</name>
    <name type="common">Black-legged tick</name>
    <name type="synonym">Deer tick</name>
    <dbReference type="NCBI Taxonomy" id="6945"/>
    <lineage>
        <taxon>Eukaryota</taxon>
        <taxon>Metazoa</taxon>
        <taxon>Ecdysozoa</taxon>
        <taxon>Arthropoda</taxon>
        <taxon>Chelicerata</taxon>
        <taxon>Arachnida</taxon>
        <taxon>Acari</taxon>
        <taxon>Parasitiformes</taxon>
        <taxon>Ixodida</taxon>
        <taxon>Ixodoidea</taxon>
        <taxon>Ixodidae</taxon>
        <taxon>Ixodinae</taxon>
        <taxon>Ixodes</taxon>
    </lineage>
</organism>
<evidence type="ECO:0000256" key="1">
    <source>
        <dbReference type="SAM" id="MobiDB-lite"/>
    </source>
</evidence>
<dbReference type="InterPro" id="IPR000198">
    <property type="entry name" value="RhoGAP_dom"/>
</dbReference>
<dbReference type="EMBL" id="ABJB010101747">
    <property type="status" value="NOT_ANNOTATED_CDS"/>
    <property type="molecule type" value="Genomic_DNA"/>
</dbReference>
<feature type="region of interest" description="Disordered" evidence="1">
    <location>
        <begin position="511"/>
        <end position="668"/>
    </location>
</feature>
<dbReference type="PANTHER" id="PTHR15670">
    <property type="entry name" value="RHO GTPASE ACTIVATING PROTEIN 11A"/>
    <property type="match status" value="1"/>
</dbReference>
<dbReference type="HOGENOM" id="CLU_362609_0_0_1"/>
<dbReference type="GO" id="GO:0005096">
    <property type="term" value="F:GTPase activator activity"/>
    <property type="evidence" value="ECO:0000318"/>
    <property type="project" value="GO_Central"/>
</dbReference>